<organism evidence="1">
    <name type="scientific">Arundo donax</name>
    <name type="common">Giant reed</name>
    <name type="synonym">Donax arundinaceus</name>
    <dbReference type="NCBI Taxonomy" id="35708"/>
    <lineage>
        <taxon>Eukaryota</taxon>
        <taxon>Viridiplantae</taxon>
        <taxon>Streptophyta</taxon>
        <taxon>Embryophyta</taxon>
        <taxon>Tracheophyta</taxon>
        <taxon>Spermatophyta</taxon>
        <taxon>Magnoliopsida</taxon>
        <taxon>Liliopsida</taxon>
        <taxon>Poales</taxon>
        <taxon>Poaceae</taxon>
        <taxon>PACMAD clade</taxon>
        <taxon>Arundinoideae</taxon>
        <taxon>Arundineae</taxon>
        <taxon>Arundo</taxon>
    </lineage>
</organism>
<accession>A0A0A8Z2J6</accession>
<protein>
    <submittedName>
        <fullName evidence="1">Uncharacterized protein</fullName>
    </submittedName>
</protein>
<sequence length="34" mass="3944">MAENTQQYFSIVEKSGKHPLVPKHVCVLSSYQFF</sequence>
<reference evidence="1" key="1">
    <citation type="submission" date="2014-09" db="EMBL/GenBank/DDBJ databases">
        <authorList>
            <person name="Magalhaes I.L.F."/>
            <person name="Oliveira U."/>
            <person name="Santos F.R."/>
            <person name="Vidigal T.H.D.A."/>
            <person name="Brescovit A.D."/>
            <person name="Santos A.J."/>
        </authorList>
    </citation>
    <scope>NUCLEOTIDE SEQUENCE</scope>
    <source>
        <tissue evidence="1">Shoot tissue taken approximately 20 cm above the soil surface</tissue>
    </source>
</reference>
<proteinExistence type="predicted"/>
<dbReference type="EMBL" id="GBRH01265972">
    <property type="protein sequence ID" value="JAD31923.1"/>
    <property type="molecule type" value="Transcribed_RNA"/>
</dbReference>
<reference evidence="1" key="2">
    <citation type="journal article" date="2015" name="Data Brief">
        <title>Shoot transcriptome of the giant reed, Arundo donax.</title>
        <authorList>
            <person name="Barrero R.A."/>
            <person name="Guerrero F.D."/>
            <person name="Moolhuijzen P."/>
            <person name="Goolsby J.A."/>
            <person name="Tidwell J."/>
            <person name="Bellgard S.E."/>
            <person name="Bellgard M.I."/>
        </authorList>
    </citation>
    <scope>NUCLEOTIDE SEQUENCE</scope>
    <source>
        <tissue evidence="1">Shoot tissue taken approximately 20 cm above the soil surface</tissue>
    </source>
</reference>
<name>A0A0A8Z2J6_ARUDO</name>
<dbReference type="AlphaFoldDB" id="A0A0A8Z2J6"/>
<evidence type="ECO:0000313" key="1">
    <source>
        <dbReference type="EMBL" id="JAD31923.1"/>
    </source>
</evidence>